<dbReference type="RefSeq" id="WP_269308414.1">
    <property type="nucleotide sequence ID" value="NZ_CP098242.1"/>
</dbReference>
<keyword evidence="1" id="KW-0472">Membrane</keyword>
<dbReference type="AlphaFoldDB" id="A0A9E9P207"/>
<feature type="transmembrane region" description="Helical" evidence="1">
    <location>
        <begin position="7"/>
        <end position="25"/>
    </location>
</feature>
<keyword evidence="1" id="KW-1133">Transmembrane helix</keyword>
<dbReference type="Gene3D" id="1.20.1280.290">
    <property type="match status" value="1"/>
</dbReference>
<sequence length="65" mass="7159">MKAGNKFITILGWMATAMTVVMYSSCMDQIHLNLNGTKGSVILPLATTINCTLWAAYGCMKEKRD</sequence>
<gene>
    <name evidence="2" type="ORF">NB640_09175</name>
</gene>
<evidence type="ECO:0000313" key="3">
    <source>
        <dbReference type="Proteomes" id="UP001156215"/>
    </source>
</evidence>
<dbReference type="KEGG" id="ovb:NB640_09175"/>
<evidence type="ECO:0000313" key="2">
    <source>
        <dbReference type="EMBL" id="WAW09417.1"/>
    </source>
</evidence>
<proteinExistence type="predicted"/>
<organism evidence="2 3">
    <name type="scientific">Oxalobacter vibrioformis</name>
    <dbReference type="NCBI Taxonomy" id="933080"/>
    <lineage>
        <taxon>Bacteria</taxon>
        <taxon>Pseudomonadati</taxon>
        <taxon>Pseudomonadota</taxon>
        <taxon>Betaproteobacteria</taxon>
        <taxon>Burkholderiales</taxon>
        <taxon>Oxalobacteraceae</taxon>
        <taxon>Oxalobacter</taxon>
    </lineage>
</organism>
<feature type="transmembrane region" description="Helical" evidence="1">
    <location>
        <begin position="41"/>
        <end position="60"/>
    </location>
</feature>
<protein>
    <submittedName>
        <fullName evidence="2">Uncharacterized protein</fullName>
    </submittedName>
</protein>
<dbReference type="EMBL" id="CP098242">
    <property type="protein sequence ID" value="WAW09417.1"/>
    <property type="molecule type" value="Genomic_DNA"/>
</dbReference>
<name>A0A9E9P207_9BURK</name>
<dbReference type="Proteomes" id="UP001156215">
    <property type="component" value="Chromosome"/>
</dbReference>
<keyword evidence="3" id="KW-1185">Reference proteome</keyword>
<reference evidence="2" key="1">
    <citation type="journal article" date="2022" name="Front. Microbiol.">
        <title>New perspectives on an old grouping: The genomic and phenotypic variability of Oxalobacter formigenes and the implications for calcium oxalate stone prevention.</title>
        <authorList>
            <person name="Chmiel J.A."/>
            <person name="Carr C."/>
            <person name="Stuivenberg G.A."/>
            <person name="Venema R."/>
            <person name="Chanyi R.M."/>
            <person name="Al K.F."/>
            <person name="Giguere D."/>
            <person name="Say H."/>
            <person name="Akouris P.P."/>
            <person name="Dominguez Romero S.A."/>
            <person name="Kwong A."/>
            <person name="Tai V."/>
            <person name="Koval S.F."/>
            <person name="Razvi H."/>
            <person name="Bjazevic J."/>
            <person name="Burton J.P."/>
        </authorList>
    </citation>
    <scope>NUCLEOTIDE SEQUENCE</scope>
    <source>
        <strain evidence="2">WoOx3</strain>
    </source>
</reference>
<keyword evidence="1" id="KW-0812">Transmembrane</keyword>
<evidence type="ECO:0000256" key="1">
    <source>
        <dbReference type="SAM" id="Phobius"/>
    </source>
</evidence>
<accession>A0A9E9P207</accession>